<dbReference type="AlphaFoldDB" id="A0A1Q9CRH2"/>
<sequence length="95" mass="10789">MGCWLGANMARRPPALALLRLTHTHCDSKLLQAYKCNVNSRNRRFLLLCRVPVLPDIVDNQVRHLRKVDVVLIDVFAQSKICSTTPALDICHVVR</sequence>
<accession>A0A1Q9CRH2</accession>
<proteinExistence type="predicted"/>
<evidence type="ECO:0000313" key="1">
    <source>
        <dbReference type="EMBL" id="OLP85524.1"/>
    </source>
</evidence>
<dbReference type="Proteomes" id="UP000186817">
    <property type="component" value="Unassembled WGS sequence"/>
</dbReference>
<organism evidence="1 2">
    <name type="scientific">Symbiodinium microadriaticum</name>
    <name type="common">Dinoflagellate</name>
    <name type="synonym">Zooxanthella microadriatica</name>
    <dbReference type="NCBI Taxonomy" id="2951"/>
    <lineage>
        <taxon>Eukaryota</taxon>
        <taxon>Sar</taxon>
        <taxon>Alveolata</taxon>
        <taxon>Dinophyceae</taxon>
        <taxon>Suessiales</taxon>
        <taxon>Symbiodiniaceae</taxon>
        <taxon>Symbiodinium</taxon>
    </lineage>
</organism>
<comment type="caution">
    <text evidence="1">The sequence shown here is derived from an EMBL/GenBank/DDBJ whole genome shotgun (WGS) entry which is preliminary data.</text>
</comment>
<evidence type="ECO:0000313" key="2">
    <source>
        <dbReference type="Proteomes" id="UP000186817"/>
    </source>
</evidence>
<name>A0A1Q9CRH2_SYMMI</name>
<reference evidence="1 2" key="1">
    <citation type="submission" date="2016-02" db="EMBL/GenBank/DDBJ databases">
        <title>Genome analysis of coral dinoflagellate symbionts highlights evolutionary adaptations to a symbiotic lifestyle.</title>
        <authorList>
            <person name="Aranda M."/>
            <person name="Li Y."/>
            <person name="Liew Y.J."/>
            <person name="Baumgarten S."/>
            <person name="Simakov O."/>
            <person name="Wilson M."/>
            <person name="Piel J."/>
            <person name="Ashoor H."/>
            <person name="Bougouffa S."/>
            <person name="Bajic V.B."/>
            <person name="Ryu T."/>
            <person name="Ravasi T."/>
            <person name="Bayer T."/>
            <person name="Micklem G."/>
            <person name="Kim H."/>
            <person name="Bhak J."/>
            <person name="Lajeunesse T.C."/>
            <person name="Voolstra C.R."/>
        </authorList>
    </citation>
    <scope>NUCLEOTIDE SEQUENCE [LARGE SCALE GENOMIC DNA]</scope>
    <source>
        <strain evidence="1 2">CCMP2467</strain>
    </source>
</reference>
<dbReference type="EMBL" id="LSRX01000973">
    <property type="protein sequence ID" value="OLP85524.1"/>
    <property type="molecule type" value="Genomic_DNA"/>
</dbReference>
<protein>
    <submittedName>
        <fullName evidence="1">Uncharacterized protein</fullName>
    </submittedName>
</protein>
<keyword evidence="2" id="KW-1185">Reference proteome</keyword>
<gene>
    <name evidence="1" type="ORF">AK812_SmicGene33489</name>
</gene>